<feature type="compositionally biased region" description="Polar residues" evidence="1">
    <location>
        <begin position="241"/>
        <end position="268"/>
    </location>
</feature>
<sequence length="537" mass="59941">MDSKIVLIEISSDEDDDDEGFPGFSNWFPDVLEKGLEFDSEIMVVDSLSCAASMGPKLKVVSEFHDDDDCVILDGDPDKSVEVVKVGVDVKTVKAIEESDDLMIVAEKGQLACRDYPHSRHLCATFVFSNTPHEKYCAQCHCYVCDKPAPCSFWGNGKSSTDHCHSTDREERWKLQRSSLKHGNLLKVSNAGFSTKSSCHNNNSSNSRLGTTLPQHVNGCLISQKSYMVGIHSPQLSVSNPLQPCSAHQHQQHSKLQSPHLSHSQVSHRVQRERQDRILSSQMHPGSSTFKRPGFVRGGYRNAPVHTLSRRKFTYNRPISIHQNRNQSRPVLVNEQRKHHQPVPMHQQTNQYQPHHRQHPATVMSEKNDEHPHVLPVNLQNIQHMLLADLESHLGLSDNRNNNYNFADFSSFQVSSQTSSWNTSNTEISDDSSNILSYPLCPVPSQPDLCPSKADVNLFQNSPSTSSQQPALQQPINLPMLPLNGNIDSAPLPSRDWMSLLSHGSSDICADPAIPPGLSPPGFLPSFDFEVDSKWSS</sequence>
<dbReference type="EMBL" id="LFYR01001010">
    <property type="protein sequence ID" value="KMZ65854.1"/>
    <property type="molecule type" value="Genomic_DNA"/>
</dbReference>
<name>A0A0K9PA54_ZOSMR</name>
<dbReference type="OrthoDB" id="266020at2759"/>
<keyword evidence="3" id="KW-1185">Reference proteome</keyword>
<evidence type="ECO:0000313" key="2">
    <source>
        <dbReference type="EMBL" id="KMZ65854.1"/>
    </source>
</evidence>
<dbReference type="PANTHER" id="PTHR33443">
    <property type="entry name" value="ZGC:112980"/>
    <property type="match status" value="1"/>
</dbReference>
<comment type="caution">
    <text evidence="2">The sequence shown here is derived from an EMBL/GenBank/DDBJ whole genome shotgun (WGS) entry which is preliminary data.</text>
</comment>
<organism evidence="2 3">
    <name type="scientific">Zostera marina</name>
    <name type="common">Eelgrass</name>
    <dbReference type="NCBI Taxonomy" id="29655"/>
    <lineage>
        <taxon>Eukaryota</taxon>
        <taxon>Viridiplantae</taxon>
        <taxon>Streptophyta</taxon>
        <taxon>Embryophyta</taxon>
        <taxon>Tracheophyta</taxon>
        <taxon>Spermatophyta</taxon>
        <taxon>Magnoliopsida</taxon>
        <taxon>Liliopsida</taxon>
        <taxon>Zosteraceae</taxon>
        <taxon>Zostera</taxon>
    </lineage>
</organism>
<proteinExistence type="predicted"/>
<dbReference type="PANTHER" id="PTHR33443:SF30">
    <property type="entry name" value="SARCOSINE DEHYDROGENASE-2C PROTEIN"/>
    <property type="match status" value="1"/>
</dbReference>
<dbReference type="InterPro" id="IPR053234">
    <property type="entry name" value="RPM1_Interactor"/>
</dbReference>
<feature type="region of interest" description="Disordered" evidence="1">
    <location>
        <begin position="241"/>
        <end position="273"/>
    </location>
</feature>
<evidence type="ECO:0000256" key="1">
    <source>
        <dbReference type="SAM" id="MobiDB-lite"/>
    </source>
</evidence>
<dbReference type="AlphaFoldDB" id="A0A0K9PA54"/>
<gene>
    <name evidence="2" type="ORF">ZOSMA_309G00030</name>
</gene>
<evidence type="ECO:0000313" key="3">
    <source>
        <dbReference type="Proteomes" id="UP000036987"/>
    </source>
</evidence>
<dbReference type="Proteomes" id="UP000036987">
    <property type="component" value="Unassembled WGS sequence"/>
</dbReference>
<reference evidence="3" key="1">
    <citation type="journal article" date="2016" name="Nature">
        <title>The genome of the seagrass Zostera marina reveals angiosperm adaptation to the sea.</title>
        <authorList>
            <person name="Olsen J.L."/>
            <person name="Rouze P."/>
            <person name="Verhelst B."/>
            <person name="Lin Y.-C."/>
            <person name="Bayer T."/>
            <person name="Collen J."/>
            <person name="Dattolo E."/>
            <person name="De Paoli E."/>
            <person name="Dittami S."/>
            <person name="Maumus F."/>
            <person name="Michel G."/>
            <person name="Kersting A."/>
            <person name="Lauritano C."/>
            <person name="Lohaus R."/>
            <person name="Toepel M."/>
            <person name="Tonon T."/>
            <person name="Vanneste K."/>
            <person name="Amirebrahimi M."/>
            <person name="Brakel J."/>
            <person name="Bostroem C."/>
            <person name="Chovatia M."/>
            <person name="Grimwood J."/>
            <person name="Jenkins J.W."/>
            <person name="Jueterbock A."/>
            <person name="Mraz A."/>
            <person name="Stam W.T."/>
            <person name="Tice H."/>
            <person name="Bornberg-Bauer E."/>
            <person name="Green P.J."/>
            <person name="Pearson G.A."/>
            <person name="Procaccini G."/>
            <person name="Duarte C.M."/>
            <person name="Schmutz J."/>
            <person name="Reusch T.B.H."/>
            <person name="Van de Peer Y."/>
        </authorList>
    </citation>
    <scope>NUCLEOTIDE SEQUENCE [LARGE SCALE GENOMIC DNA]</scope>
    <source>
        <strain evidence="3">cv. Finnish</strain>
    </source>
</reference>
<evidence type="ECO:0008006" key="4">
    <source>
        <dbReference type="Google" id="ProtNLM"/>
    </source>
</evidence>
<protein>
    <recommendedName>
        <fullName evidence="4">RPM1 interacting protein 13</fullName>
    </recommendedName>
</protein>
<accession>A0A0K9PA54</accession>